<feature type="transmembrane region" description="Helical" evidence="7">
    <location>
        <begin position="21"/>
        <end position="46"/>
    </location>
</feature>
<dbReference type="Proteomes" id="UP000698240">
    <property type="component" value="Unassembled WGS sequence"/>
</dbReference>
<sequence>MNKSQLLIAKLSKLTSIDYHVGVTLLLRLWTIAAGGLLIILIPLFLTASEQGYFFTFASLIAMQVFFELGFNYVIVQFIGHEMANIHVNSDGHLEGDQRSISRVYSVITLLKKWYTVVALVFFVIVFFAGFYFFQHNGDLNIHDWLPSWTLLVLFSSLNLFISPFLAVLEGMGFVGQVAKIRLIQSIVGYTVLSILFICKAGLISIPVVSGTAALFSFFWVVSRYGKILFKPEINNIILNEKISWYKDIFPFQWRIALSWLSGYFIFQLFNPMLFAHQGAIEAGRIGLTLATFSAMLSLSMSWVTAKSPTMARLVAEKRKNELNSLFLSLMKNSGMLNLLVSALFLIFVFILNSFHVNLVKRIASFDVLILLFVISIANHAIFSMAAYMRCHKEEPMIWNSLFTGLIALPFIYYFSKISSFATIVSYGFIMIFISLPWCYILFRKYYYRGMAER</sequence>
<evidence type="ECO:0000256" key="4">
    <source>
        <dbReference type="ARBA" id="ARBA00022692"/>
    </source>
</evidence>
<feature type="transmembrane region" description="Helical" evidence="7">
    <location>
        <begin position="146"/>
        <end position="169"/>
    </location>
</feature>
<feature type="transmembrane region" description="Helical" evidence="7">
    <location>
        <begin position="421"/>
        <end position="443"/>
    </location>
</feature>
<comment type="similarity">
    <text evidence="2">Belongs to the polysaccharide synthase family.</text>
</comment>
<evidence type="ECO:0000256" key="3">
    <source>
        <dbReference type="ARBA" id="ARBA00022475"/>
    </source>
</evidence>
<keyword evidence="4 7" id="KW-0812">Transmembrane</keyword>
<dbReference type="EMBL" id="JAASAN010000001">
    <property type="protein sequence ID" value="NIL25606.1"/>
    <property type="molecule type" value="Genomic_DNA"/>
</dbReference>
<feature type="transmembrane region" description="Helical" evidence="7">
    <location>
        <begin position="252"/>
        <end position="274"/>
    </location>
</feature>
<organism evidence="8 9">
    <name type="scientific">Yersinia massiliensis</name>
    <dbReference type="NCBI Taxonomy" id="419257"/>
    <lineage>
        <taxon>Bacteria</taxon>
        <taxon>Pseudomonadati</taxon>
        <taxon>Pseudomonadota</taxon>
        <taxon>Gammaproteobacteria</taxon>
        <taxon>Enterobacterales</taxon>
        <taxon>Yersiniaceae</taxon>
        <taxon>Yersinia</taxon>
    </lineage>
</organism>
<dbReference type="PANTHER" id="PTHR30250">
    <property type="entry name" value="PST FAMILY PREDICTED COLANIC ACID TRANSPORTER"/>
    <property type="match status" value="1"/>
</dbReference>
<feature type="transmembrane region" description="Helical" evidence="7">
    <location>
        <begin position="52"/>
        <end position="75"/>
    </location>
</feature>
<evidence type="ECO:0000256" key="1">
    <source>
        <dbReference type="ARBA" id="ARBA00004651"/>
    </source>
</evidence>
<dbReference type="AlphaFoldDB" id="A0AA90XTT6"/>
<feature type="transmembrane region" description="Helical" evidence="7">
    <location>
        <begin position="181"/>
        <end position="198"/>
    </location>
</feature>
<evidence type="ECO:0000313" key="9">
    <source>
        <dbReference type="Proteomes" id="UP000698240"/>
    </source>
</evidence>
<feature type="transmembrane region" description="Helical" evidence="7">
    <location>
        <begin position="114"/>
        <end position="134"/>
    </location>
</feature>
<evidence type="ECO:0000256" key="2">
    <source>
        <dbReference type="ARBA" id="ARBA00007430"/>
    </source>
</evidence>
<proteinExistence type="inferred from homology"/>
<dbReference type="GO" id="GO:0005886">
    <property type="term" value="C:plasma membrane"/>
    <property type="evidence" value="ECO:0007669"/>
    <property type="project" value="UniProtKB-SubCell"/>
</dbReference>
<keyword evidence="6 7" id="KW-0472">Membrane</keyword>
<keyword evidence="5 7" id="KW-1133">Transmembrane helix</keyword>
<evidence type="ECO:0000256" key="6">
    <source>
        <dbReference type="ARBA" id="ARBA00023136"/>
    </source>
</evidence>
<comment type="caution">
    <text evidence="8">The sequence shown here is derived from an EMBL/GenBank/DDBJ whole genome shotgun (WGS) entry which is preliminary data.</text>
</comment>
<name>A0AA90XTT6_9GAMM</name>
<feature type="transmembrane region" description="Helical" evidence="7">
    <location>
        <begin position="204"/>
        <end position="222"/>
    </location>
</feature>
<feature type="transmembrane region" description="Helical" evidence="7">
    <location>
        <begin position="397"/>
        <end position="415"/>
    </location>
</feature>
<evidence type="ECO:0008006" key="10">
    <source>
        <dbReference type="Google" id="ProtNLM"/>
    </source>
</evidence>
<evidence type="ECO:0000256" key="5">
    <source>
        <dbReference type="ARBA" id="ARBA00022989"/>
    </source>
</evidence>
<reference evidence="8" key="1">
    <citation type="submission" date="2020-03" db="EMBL/GenBank/DDBJ databases">
        <authorList>
            <person name="Kislichkina A."/>
            <person name="Dentovskaya S."/>
            <person name="Shaikhutdinov R."/>
            <person name="Ivanov S."/>
            <person name="Sizova A."/>
            <person name="Solomentsev V."/>
            <person name="Bogun A."/>
        </authorList>
    </citation>
    <scope>NUCLEOTIDE SEQUENCE</scope>
    <source>
        <strain evidence="8">SCPM-O-B-8025</strain>
    </source>
</reference>
<comment type="subcellular location">
    <subcellularLocation>
        <location evidence="1">Cell membrane</location>
        <topology evidence="1">Multi-pass membrane protein</topology>
    </subcellularLocation>
</comment>
<dbReference type="PANTHER" id="PTHR30250:SF10">
    <property type="entry name" value="LIPOPOLYSACCHARIDE BIOSYNTHESIS PROTEIN WZXC"/>
    <property type="match status" value="1"/>
</dbReference>
<protein>
    <recommendedName>
        <fullName evidence="10">O-antigen flippase</fullName>
    </recommendedName>
</protein>
<accession>A0AA90XTT6</accession>
<dbReference type="RefSeq" id="WP_050286518.1">
    <property type="nucleotide sequence ID" value="NZ_CP110790.1"/>
</dbReference>
<evidence type="ECO:0000256" key="7">
    <source>
        <dbReference type="SAM" id="Phobius"/>
    </source>
</evidence>
<evidence type="ECO:0000313" key="8">
    <source>
        <dbReference type="EMBL" id="NIL25606.1"/>
    </source>
</evidence>
<feature type="transmembrane region" description="Helical" evidence="7">
    <location>
        <begin position="286"/>
        <end position="306"/>
    </location>
</feature>
<keyword evidence="3" id="KW-1003">Cell membrane</keyword>
<gene>
    <name evidence="8" type="ORF">HB980_03445</name>
</gene>
<feature type="transmembrane region" description="Helical" evidence="7">
    <location>
        <begin position="326"/>
        <end position="351"/>
    </location>
</feature>
<feature type="transmembrane region" description="Helical" evidence="7">
    <location>
        <begin position="363"/>
        <end position="385"/>
    </location>
</feature>
<dbReference type="InterPro" id="IPR050833">
    <property type="entry name" value="Poly_Biosynth_Transport"/>
</dbReference>